<evidence type="ECO:0000313" key="2">
    <source>
        <dbReference type="EMBL" id="RZU66758.1"/>
    </source>
</evidence>
<dbReference type="OrthoDB" id="3823469at2"/>
<dbReference type="Proteomes" id="UP000291483">
    <property type="component" value="Unassembled WGS sequence"/>
</dbReference>
<dbReference type="InterPro" id="IPR052892">
    <property type="entry name" value="NA-targeting_endonuclease"/>
</dbReference>
<dbReference type="GO" id="GO:0004519">
    <property type="term" value="F:endonuclease activity"/>
    <property type="evidence" value="ECO:0007669"/>
    <property type="project" value="UniProtKB-KW"/>
</dbReference>
<comment type="caution">
    <text evidence="2">The sequence shown here is derived from an EMBL/GenBank/DDBJ whole genome shotgun (WGS) entry which is preliminary data.</text>
</comment>
<sequence>MAEGSSRGAAWNALRLKVLERDRYICAYCGGEATEADHVIPKKLGGKDELANLVAACKPCNSSKGARLGSRITWFNRNWLSRV</sequence>
<gene>
    <name evidence="2" type="ORF">EV379_3124</name>
</gene>
<evidence type="ECO:0000313" key="3">
    <source>
        <dbReference type="Proteomes" id="UP000291483"/>
    </source>
</evidence>
<name>A0A4Q8AQ74_9MICO</name>
<keyword evidence="3" id="KW-1185">Reference proteome</keyword>
<dbReference type="CDD" id="cd00085">
    <property type="entry name" value="HNHc"/>
    <property type="match status" value="1"/>
</dbReference>
<dbReference type="Pfam" id="PF14279">
    <property type="entry name" value="HNH_5"/>
    <property type="match status" value="1"/>
</dbReference>
<evidence type="ECO:0000259" key="1">
    <source>
        <dbReference type="SMART" id="SM00507"/>
    </source>
</evidence>
<feature type="domain" description="HNH nuclease" evidence="1">
    <location>
        <begin position="13"/>
        <end position="62"/>
    </location>
</feature>
<keyword evidence="2" id="KW-0378">Hydrolase</keyword>
<dbReference type="InterPro" id="IPR029471">
    <property type="entry name" value="HNH_5"/>
</dbReference>
<dbReference type="RefSeq" id="WP_130506909.1">
    <property type="nucleotide sequence ID" value="NZ_SHLC01000001.1"/>
</dbReference>
<accession>A0A4Q8AQ74</accession>
<keyword evidence="2" id="KW-0540">Nuclease</keyword>
<dbReference type="EMBL" id="SHLC01000001">
    <property type="protein sequence ID" value="RZU66758.1"/>
    <property type="molecule type" value="Genomic_DNA"/>
</dbReference>
<organism evidence="2 3">
    <name type="scientific">Microterricola gilva</name>
    <dbReference type="NCBI Taxonomy" id="393267"/>
    <lineage>
        <taxon>Bacteria</taxon>
        <taxon>Bacillati</taxon>
        <taxon>Actinomycetota</taxon>
        <taxon>Actinomycetes</taxon>
        <taxon>Micrococcales</taxon>
        <taxon>Microbacteriaceae</taxon>
        <taxon>Microterricola</taxon>
    </lineage>
</organism>
<dbReference type="PANTHER" id="PTHR33877">
    <property type="entry name" value="SLL1193 PROTEIN"/>
    <property type="match status" value="1"/>
</dbReference>
<dbReference type="SMART" id="SM00507">
    <property type="entry name" value="HNHc"/>
    <property type="match status" value="1"/>
</dbReference>
<reference evidence="2 3" key="1">
    <citation type="submission" date="2019-02" db="EMBL/GenBank/DDBJ databases">
        <title>Sequencing the genomes of 1000 actinobacteria strains.</title>
        <authorList>
            <person name="Klenk H.-P."/>
        </authorList>
    </citation>
    <scope>NUCLEOTIDE SEQUENCE [LARGE SCALE GENOMIC DNA]</scope>
    <source>
        <strain evidence="2 3">DSM 18319</strain>
    </source>
</reference>
<dbReference type="InterPro" id="IPR003615">
    <property type="entry name" value="HNH_nuc"/>
</dbReference>
<protein>
    <submittedName>
        <fullName evidence="2">HNH endonuclease</fullName>
    </submittedName>
</protein>
<dbReference type="PANTHER" id="PTHR33877:SF2">
    <property type="entry name" value="OS07G0170200 PROTEIN"/>
    <property type="match status" value="1"/>
</dbReference>
<dbReference type="AlphaFoldDB" id="A0A4Q8AQ74"/>
<dbReference type="Gene3D" id="1.10.30.50">
    <property type="match status" value="1"/>
</dbReference>
<proteinExistence type="predicted"/>
<keyword evidence="2" id="KW-0255">Endonuclease</keyword>